<dbReference type="Proteomes" id="UP000178305">
    <property type="component" value="Unassembled WGS sequence"/>
</dbReference>
<organism evidence="1 2">
    <name type="scientific">Candidatus Gottesmanbacteria bacterium RIFCSPLOWO2_01_FULL_48_11</name>
    <dbReference type="NCBI Taxonomy" id="1798395"/>
    <lineage>
        <taxon>Bacteria</taxon>
        <taxon>Candidatus Gottesmaniibacteriota</taxon>
    </lineage>
</organism>
<sequence>MREDKPARPVSAEDLSLQITPVAVPIPQFTRDGMQFPNKTVLGFQVTQGALDLSQKPHVEGLKENDRLIIYIRTDKEILRIEPNGTVRKMDLGTGKIETLGELIGLDPVAIEVGKSAKVPCNIASEGNMPGHLPAIYIQDFRIGEVQEVLIRTSREPSDDMVGLPITDTALIMGNPKGFRFSPIASPTSIN</sequence>
<dbReference type="AlphaFoldDB" id="A0A1F6AR31"/>
<accession>A0A1F6AR31</accession>
<dbReference type="EMBL" id="MFJY01000055">
    <property type="protein sequence ID" value="OGG27135.1"/>
    <property type="molecule type" value="Genomic_DNA"/>
</dbReference>
<gene>
    <name evidence="1" type="ORF">A3A64_02135</name>
</gene>
<comment type="caution">
    <text evidence="1">The sequence shown here is derived from an EMBL/GenBank/DDBJ whole genome shotgun (WGS) entry which is preliminary data.</text>
</comment>
<protein>
    <submittedName>
        <fullName evidence="1">Uncharacterized protein</fullName>
    </submittedName>
</protein>
<evidence type="ECO:0000313" key="1">
    <source>
        <dbReference type="EMBL" id="OGG27135.1"/>
    </source>
</evidence>
<evidence type="ECO:0000313" key="2">
    <source>
        <dbReference type="Proteomes" id="UP000178305"/>
    </source>
</evidence>
<reference evidence="1 2" key="1">
    <citation type="journal article" date="2016" name="Nat. Commun.">
        <title>Thousands of microbial genomes shed light on interconnected biogeochemical processes in an aquifer system.</title>
        <authorList>
            <person name="Anantharaman K."/>
            <person name="Brown C.T."/>
            <person name="Hug L.A."/>
            <person name="Sharon I."/>
            <person name="Castelle C.J."/>
            <person name="Probst A.J."/>
            <person name="Thomas B.C."/>
            <person name="Singh A."/>
            <person name="Wilkins M.J."/>
            <person name="Karaoz U."/>
            <person name="Brodie E.L."/>
            <person name="Williams K.H."/>
            <person name="Hubbard S.S."/>
            <person name="Banfield J.F."/>
        </authorList>
    </citation>
    <scope>NUCLEOTIDE SEQUENCE [LARGE SCALE GENOMIC DNA]</scope>
</reference>
<name>A0A1F6AR31_9BACT</name>
<proteinExistence type="predicted"/>